<comment type="caution">
    <text evidence="3">The sequence shown here is derived from an EMBL/GenBank/DDBJ whole genome shotgun (WGS) entry which is preliminary data.</text>
</comment>
<dbReference type="Proteomes" id="UP001429984">
    <property type="component" value="Unassembled WGS sequence"/>
</dbReference>
<sequence>MSPKPTFLALAAAVTLALAACTHAPADTASAAPAAATATSAAAASWLATVESMAQATDNAGRRQAIGHRLDAIGLKWHSRTFKAGEHEGHNLFADVSGAADAPLLLIGAHSDRVAVGRGATDNASGSATVLALAERFKREPLRNHRVVAAFWDLEEMGLLGAKAYVSDNSEKPQLYVNFDVFGWGDTVWMMTPEPTGPLVSASETAVAAHGLKLSAGPQYPPTDHLAFLKAGWPAVSYSLIGNDEIGPILAAYAGEKPKTPAKVMRVIHSDADVVAEIDAQQAVRGVDAVEDALRRWDAASAGAQKAK</sequence>
<gene>
    <name evidence="3" type="ORF">IU514_12035</name>
</gene>
<organism evidence="3 4">
    <name type="scientific">Lysobacter niastensis</name>
    <dbReference type="NCBI Taxonomy" id="380629"/>
    <lineage>
        <taxon>Bacteria</taxon>
        <taxon>Pseudomonadati</taxon>
        <taxon>Pseudomonadota</taxon>
        <taxon>Gammaproteobacteria</taxon>
        <taxon>Lysobacterales</taxon>
        <taxon>Lysobacteraceae</taxon>
        <taxon>Lysobacter</taxon>
    </lineage>
</organism>
<dbReference type="PANTHER" id="PTHR12147:SF26">
    <property type="entry name" value="PEPTIDASE M28 DOMAIN-CONTAINING PROTEIN"/>
    <property type="match status" value="1"/>
</dbReference>
<feature type="chain" id="PRO_5045756109" evidence="1">
    <location>
        <begin position="20"/>
        <end position="308"/>
    </location>
</feature>
<proteinExistence type="predicted"/>
<accession>A0ABS0BAN6</accession>
<dbReference type="Gene3D" id="3.40.630.10">
    <property type="entry name" value="Zn peptidases"/>
    <property type="match status" value="1"/>
</dbReference>
<dbReference type="SUPFAM" id="SSF53187">
    <property type="entry name" value="Zn-dependent exopeptidases"/>
    <property type="match status" value="1"/>
</dbReference>
<dbReference type="InterPro" id="IPR007484">
    <property type="entry name" value="Peptidase_M28"/>
</dbReference>
<feature type="domain" description="Peptidase M28" evidence="2">
    <location>
        <begin position="91"/>
        <end position="285"/>
    </location>
</feature>
<dbReference type="RefSeq" id="WP_194931354.1">
    <property type="nucleotide sequence ID" value="NZ_JADLZT010000006.1"/>
</dbReference>
<dbReference type="PANTHER" id="PTHR12147">
    <property type="entry name" value="METALLOPEPTIDASE M28 FAMILY MEMBER"/>
    <property type="match status" value="1"/>
</dbReference>
<protein>
    <submittedName>
        <fullName evidence="3">M20/M25/M40 family metallo-hydrolase</fullName>
    </submittedName>
</protein>
<evidence type="ECO:0000256" key="1">
    <source>
        <dbReference type="SAM" id="SignalP"/>
    </source>
</evidence>
<dbReference type="PROSITE" id="PS51257">
    <property type="entry name" value="PROKAR_LIPOPROTEIN"/>
    <property type="match status" value="1"/>
</dbReference>
<evidence type="ECO:0000259" key="2">
    <source>
        <dbReference type="Pfam" id="PF04389"/>
    </source>
</evidence>
<feature type="signal peptide" evidence="1">
    <location>
        <begin position="1"/>
        <end position="19"/>
    </location>
</feature>
<reference evidence="3 4" key="1">
    <citation type="submission" date="2020-11" db="EMBL/GenBank/DDBJ databases">
        <title>Draft Genome Sequence and Secondary Metabolite Biosynthetic Potential of the Lysobacter niastensis Type strain DSM 18481.</title>
        <authorList>
            <person name="Turrini P."/>
            <person name="Artuso I."/>
            <person name="Tescari M."/>
            <person name="Lugli G.A."/>
            <person name="Frangipani E."/>
            <person name="Ventura M."/>
            <person name="Visca P."/>
        </authorList>
    </citation>
    <scope>NUCLEOTIDE SEQUENCE [LARGE SCALE GENOMIC DNA]</scope>
    <source>
        <strain evidence="3 4">DSM 18481</strain>
    </source>
</reference>
<dbReference type="Pfam" id="PF04389">
    <property type="entry name" value="Peptidase_M28"/>
    <property type="match status" value="1"/>
</dbReference>
<name>A0ABS0BAN6_9GAMM</name>
<evidence type="ECO:0000313" key="4">
    <source>
        <dbReference type="Proteomes" id="UP001429984"/>
    </source>
</evidence>
<evidence type="ECO:0000313" key="3">
    <source>
        <dbReference type="EMBL" id="MBF6024756.1"/>
    </source>
</evidence>
<keyword evidence="4" id="KW-1185">Reference proteome</keyword>
<dbReference type="EMBL" id="JADLZT010000006">
    <property type="protein sequence ID" value="MBF6024756.1"/>
    <property type="molecule type" value="Genomic_DNA"/>
</dbReference>
<keyword evidence="1" id="KW-0732">Signal</keyword>
<dbReference type="InterPro" id="IPR045175">
    <property type="entry name" value="M28_fam"/>
</dbReference>